<dbReference type="Gene3D" id="3.20.70.20">
    <property type="match status" value="1"/>
</dbReference>
<dbReference type="Pfam" id="PF11230">
    <property type="entry name" value="YjjI-like"/>
    <property type="match status" value="1"/>
</dbReference>
<gene>
    <name evidence="1" type="ORF">SAMN02745129_4657</name>
</gene>
<dbReference type="STRING" id="299255.SAMN02745129_4657"/>
<dbReference type="OrthoDB" id="6189458at2"/>
<dbReference type="PIRSF" id="PIRSF028991">
    <property type="entry name" value="Glycl_rad_HI0521_prd"/>
    <property type="match status" value="1"/>
</dbReference>
<dbReference type="Proteomes" id="UP000184268">
    <property type="component" value="Unassembled WGS sequence"/>
</dbReference>
<evidence type="ECO:0000313" key="1">
    <source>
        <dbReference type="EMBL" id="SHI19311.1"/>
    </source>
</evidence>
<accession>A0A1M5Z548</accession>
<reference evidence="1 2" key="1">
    <citation type="submission" date="2016-11" db="EMBL/GenBank/DDBJ databases">
        <authorList>
            <person name="Jaros S."/>
            <person name="Januszkiewicz K."/>
            <person name="Wedrychowicz H."/>
        </authorList>
    </citation>
    <scope>NUCLEOTIDE SEQUENCE [LARGE SCALE GENOMIC DNA]</scope>
    <source>
        <strain evidence="1 2">DSM 16917</strain>
    </source>
</reference>
<keyword evidence="2" id="KW-1185">Reference proteome</keyword>
<name>A0A1M5Z548_9GAMM</name>
<organism evidence="1 2">
    <name type="scientific">Ferrimonas marina</name>
    <dbReference type="NCBI Taxonomy" id="299255"/>
    <lineage>
        <taxon>Bacteria</taxon>
        <taxon>Pseudomonadati</taxon>
        <taxon>Pseudomonadota</taxon>
        <taxon>Gammaproteobacteria</taxon>
        <taxon>Alteromonadales</taxon>
        <taxon>Ferrimonadaceae</taxon>
        <taxon>Ferrimonas</taxon>
    </lineage>
</organism>
<dbReference type="SUPFAM" id="SSF51998">
    <property type="entry name" value="PFL-like glycyl radical enzymes"/>
    <property type="match status" value="1"/>
</dbReference>
<evidence type="ECO:0000313" key="2">
    <source>
        <dbReference type="Proteomes" id="UP000184268"/>
    </source>
</evidence>
<protein>
    <submittedName>
        <fullName evidence="1">Glycine radical enzyme, YjjI family</fullName>
    </submittedName>
</protein>
<dbReference type="AlphaFoldDB" id="A0A1M5Z548"/>
<proteinExistence type="predicted"/>
<dbReference type="RefSeq" id="WP_143165811.1">
    <property type="nucleotide sequence ID" value="NZ_FQXG01000009.1"/>
</dbReference>
<dbReference type="InterPro" id="IPR016905">
    <property type="entry name" value="Glycyl_radical_YjjI-like"/>
</dbReference>
<sequence length="515" mass="57528">MSLESLQQQAMSLIQNPSLTPQQKQLALYQTLEAALPACSYSPAVAEAVEQGLLHEMFESAAPFKPRYLLPDYQKALQLGSEYLELAAPSNLDEAIQFLLVLYQSVPSVTTYPVFVGHIDQLLEPFVSDQLTDQQLDDKIRRFWQAIDRTLPDSFVHANLGPADSRIGRSVLRVDAQLAQSVPNLTFRYQEGVTPADLLSQLSDNIVACNKPHIANHQMISRDFDGDYGQVSCYNSLPIGGGAHTMMRLNLRQSFFQCDGSIDDYLANTVPHCTSLMVEAMSHRIDFLVERSGFYQGNFLATEGLISLDRFSAMFGIYGLAELVNQLLEAKGSHSRYGHDEEAMVLAEQIVAAYQQQLRQHRVKHCQGERLMFHSQSGISSDSEETAGTRIPIGEEPDAVSYIRRCARLHRYFDAGISDIFVVEPTIANNPSALTRLIRGGLQLGLRCFTANVSNNDLVRITGYLVKRSDIDKLRQGAERHQSTVLGAEAVDVAKILDRRARIISHETVPLEQWR</sequence>
<dbReference type="EMBL" id="FQXG01000009">
    <property type="protein sequence ID" value="SHI19311.1"/>
    <property type="molecule type" value="Genomic_DNA"/>
</dbReference>
<dbReference type="NCBIfam" id="TIGR04040">
    <property type="entry name" value="glycyl_YjjI"/>
    <property type="match status" value="1"/>
</dbReference>